<feature type="domain" description="Glycosyl transferase family 1" evidence="1">
    <location>
        <begin position="214"/>
        <end position="385"/>
    </location>
</feature>
<dbReference type="Proteomes" id="UP000291819">
    <property type="component" value="Unassembled WGS sequence"/>
</dbReference>
<dbReference type="SUPFAM" id="SSF53756">
    <property type="entry name" value="UDP-Glycosyltransferase/glycogen phosphorylase"/>
    <property type="match status" value="1"/>
</dbReference>
<protein>
    <submittedName>
        <fullName evidence="2">Colanic acid biosynthesis glycosyltransferase WcaL</fullName>
    </submittedName>
</protein>
<dbReference type="EMBL" id="SIXF01000002">
    <property type="protein sequence ID" value="TBO44280.1"/>
    <property type="molecule type" value="Genomic_DNA"/>
</dbReference>
<evidence type="ECO:0000313" key="3">
    <source>
        <dbReference type="Proteomes" id="UP000291819"/>
    </source>
</evidence>
<keyword evidence="3" id="KW-1185">Reference proteome</keyword>
<name>A0A4Q9HHV8_9SPHI</name>
<comment type="caution">
    <text evidence="2">The sequence shown here is derived from an EMBL/GenBank/DDBJ whole genome shotgun (WGS) entry which is preliminary data.</text>
</comment>
<evidence type="ECO:0000313" key="2">
    <source>
        <dbReference type="EMBL" id="TBO44280.1"/>
    </source>
</evidence>
<dbReference type="PANTHER" id="PTHR45947">
    <property type="entry name" value="SULFOQUINOVOSYL TRANSFERASE SQD2"/>
    <property type="match status" value="1"/>
</dbReference>
<dbReference type="AlphaFoldDB" id="A0A4Q9HHV8"/>
<gene>
    <name evidence="2" type="ORF">EYS08_02925</name>
</gene>
<dbReference type="Gene3D" id="3.40.50.2000">
    <property type="entry name" value="Glycogen Phosphorylase B"/>
    <property type="match status" value="2"/>
</dbReference>
<dbReference type="Pfam" id="PF00534">
    <property type="entry name" value="Glycos_transf_1"/>
    <property type="match status" value="1"/>
</dbReference>
<reference evidence="2 3" key="1">
    <citation type="submission" date="2019-02" db="EMBL/GenBank/DDBJ databases">
        <title>Pedobacter kyonggii whole genome sequence analysis.</title>
        <authorList>
            <person name="Dahal R.H."/>
        </authorList>
    </citation>
    <scope>NUCLEOTIDE SEQUENCE [LARGE SCALE GENOMIC DNA]</scope>
    <source>
        <strain evidence="2 3">K-4-11-1</strain>
    </source>
</reference>
<dbReference type="RefSeq" id="WP_131028360.1">
    <property type="nucleotide sequence ID" value="NZ_SIXF01000002.1"/>
</dbReference>
<accession>A0A4Q9HHV8</accession>
<proteinExistence type="predicted"/>
<evidence type="ECO:0000259" key="1">
    <source>
        <dbReference type="Pfam" id="PF00534"/>
    </source>
</evidence>
<dbReference type="GO" id="GO:0016757">
    <property type="term" value="F:glycosyltransferase activity"/>
    <property type="evidence" value="ECO:0007669"/>
    <property type="project" value="InterPro"/>
</dbReference>
<organism evidence="2 3">
    <name type="scientific">Pedobacter kyonggii</name>
    <dbReference type="NCBI Taxonomy" id="1926871"/>
    <lineage>
        <taxon>Bacteria</taxon>
        <taxon>Pseudomonadati</taxon>
        <taxon>Bacteroidota</taxon>
        <taxon>Sphingobacteriia</taxon>
        <taxon>Sphingobacteriales</taxon>
        <taxon>Sphingobacteriaceae</taxon>
        <taxon>Pedobacter</taxon>
    </lineage>
</organism>
<dbReference type="PANTHER" id="PTHR45947:SF14">
    <property type="entry name" value="SLL1723 PROTEIN"/>
    <property type="match status" value="1"/>
</dbReference>
<dbReference type="InterPro" id="IPR050194">
    <property type="entry name" value="Glycosyltransferase_grp1"/>
</dbReference>
<dbReference type="OrthoDB" id="9792322at2"/>
<dbReference type="InterPro" id="IPR001296">
    <property type="entry name" value="Glyco_trans_1"/>
</dbReference>
<dbReference type="CDD" id="cd03801">
    <property type="entry name" value="GT4_PimA-like"/>
    <property type="match status" value="1"/>
</dbReference>
<keyword evidence="2" id="KW-0808">Transferase</keyword>
<sequence length="410" mass="46156">MNLLYVVDQFPSSSEYFILNEILELQKKKCKIFILAQKKGNGLPHLVEAIGGNGNIYYKPSFFSFDAIMGHFYMMLFLKSRYVKILKELAPSYKTSYRTFLRELKVFSNVMSFSFKVRNMESKLIHAHFLSLPSSIAMGMSKVLNIPFSCSAHANDIYVANKDDLIKKANSTAFIVTCTLCNKDFLHQLLADCSKIKVSHVYHGIDLSKWVSKKRDFQTLTDKKIRILSIGRLVEKKGIVFLLQAIKILVLKGLNVKCSIIGDGPLRKQLEDFTKRNALEDNIVLHGSLPQKDIISFYGESDIFILPCVIADNGDRDGLPNVLVEALATGIPAISTSVSAITELITHEQTGILVKEKDPDQIAEAVLRLSGDPELCSYLSRNGREKVEREFQIKNSTDRLMELFNSINAA</sequence>